<protein>
    <submittedName>
        <fullName evidence="2">Uncharacterized protein</fullName>
    </submittedName>
</protein>
<dbReference type="RefSeq" id="XP_008864142.1">
    <property type="nucleotide sequence ID" value="XM_008865920.1"/>
</dbReference>
<feature type="compositionally biased region" description="Gly residues" evidence="1">
    <location>
        <begin position="127"/>
        <end position="137"/>
    </location>
</feature>
<organism evidence="2">
    <name type="scientific">Aphanomyces invadans</name>
    <dbReference type="NCBI Taxonomy" id="157072"/>
    <lineage>
        <taxon>Eukaryota</taxon>
        <taxon>Sar</taxon>
        <taxon>Stramenopiles</taxon>
        <taxon>Oomycota</taxon>
        <taxon>Saprolegniomycetes</taxon>
        <taxon>Saprolegniales</taxon>
        <taxon>Verrucalvaceae</taxon>
        <taxon>Aphanomyces</taxon>
    </lineage>
</organism>
<proteinExistence type="predicted"/>
<reference evidence="2" key="1">
    <citation type="submission" date="2013-12" db="EMBL/GenBank/DDBJ databases">
        <title>The Genome Sequence of Aphanomyces invadans NJM9701.</title>
        <authorList>
            <consortium name="The Broad Institute Genomics Platform"/>
            <person name="Russ C."/>
            <person name="Tyler B."/>
            <person name="van West P."/>
            <person name="Dieguez-Uribeondo J."/>
            <person name="Young S.K."/>
            <person name="Zeng Q."/>
            <person name="Gargeya S."/>
            <person name="Fitzgerald M."/>
            <person name="Abouelleil A."/>
            <person name="Alvarado L."/>
            <person name="Chapman S.B."/>
            <person name="Gainer-Dewar J."/>
            <person name="Goldberg J."/>
            <person name="Griggs A."/>
            <person name="Gujja S."/>
            <person name="Hansen M."/>
            <person name="Howarth C."/>
            <person name="Imamovic A."/>
            <person name="Ireland A."/>
            <person name="Larimer J."/>
            <person name="McCowan C."/>
            <person name="Murphy C."/>
            <person name="Pearson M."/>
            <person name="Poon T.W."/>
            <person name="Priest M."/>
            <person name="Roberts A."/>
            <person name="Saif S."/>
            <person name="Shea T."/>
            <person name="Sykes S."/>
            <person name="Wortman J."/>
            <person name="Nusbaum C."/>
            <person name="Birren B."/>
        </authorList>
    </citation>
    <scope>NUCLEOTIDE SEQUENCE [LARGE SCALE GENOMIC DNA]</scope>
    <source>
        <strain evidence="2">NJM9701</strain>
    </source>
</reference>
<name>A0A024UP20_9STRA</name>
<dbReference type="GeneID" id="20079468"/>
<evidence type="ECO:0000313" key="2">
    <source>
        <dbReference type="EMBL" id="ETW08049.1"/>
    </source>
</evidence>
<sequence>MVVVCEGPYLCSEPPKEHAECDVLQGFRGSRGVDVADYPLFVPQQCLHFVEALEQLCTVHCHVMLSGELARTVVDRSHTVIGGCDISCVAAQLSFLGQQLMFQPIASSHGTKKLSDPRCKLEPLGSRGDGGKPTTGS</sequence>
<gene>
    <name evidence="2" type="ORF">H310_02418</name>
</gene>
<dbReference type="VEuPathDB" id="FungiDB:H310_02418"/>
<evidence type="ECO:0000256" key="1">
    <source>
        <dbReference type="SAM" id="MobiDB-lite"/>
    </source>
</evidence>
<dbReference type="AlphaFoldDB" id="A0A024UP20"/>
<accession>A0A024UP20</accession>
<dbReference type="EMBL" id="KI913954">
    <property type="protein sequence ID" value="ETW08049.1"/>
    <property type="molecule type" value="Genomic_DNA"/>
</dbReference>
<feature type="region of interest" description="Disordered" evidence="1">
    <location>
        <begin position="109"/>
        <end position="137"/>
    </location>
</feature>